<evidence type="ECO:0000313" key="3">
    <source>
        <dbReference type="Proteomes" id="UP000615446"/>
    </source>
</evidence>
<organism evidence="2 3">
    <name type="scientific">Rhizophagus clarus</name>
    <dbReference type="NCBI Taxonomy" id="94130"/>
    <lineage>
        <taxon>Eukaryota</taxon>
        <taxon>Fungi</taxon>
        <taxon>Fungi incertae sedis</taxon>
        <taxon>Mucoromycota</taxon>
        <taxon>Glomeromycotina</taxon>
        <taxon>Glomeromycetes</taxon>
        <taxon>Glomerales</taxon>
        <taxon>Glomeraceae</taxon>
        <taxon>Rhizophagus</taxon>
    </lineage>
</organism>
<keyword evidence="2" id="KW-0808">Transferase</keyword>
<dbReference type="GO" id="GO:0016301">
    <property type="term" value="F:kinase activity"/>
    <property type="evidence" value="ECO:0007669"/>
    <property type="project" value="UniProtKB-KW"/>
</dbReference>
<dbReference type="Proteomes" id="UP000615446">
    <property type="component" value="Unassembled WGS sequence"/>
</dbReference>
<dbReference type="EMBL" id="BLAL01000297">
    <property type="protein sequence ID" value="GET01106.1"/>
    <property type="molecule type" value="Genomic_DNA"/>
</dbReference>
<keyword evidence="2" id="KW-0418">Kinase</keyword>
<gene>
    <name evidence="2" type="ORF">RCL2_002753400</name>
</gene>
<proteinExistence type="predicted"/>
<evidence type="ECO:0000256" key="1">
    <source>
        <dbReference type="SAM" id="MobiDB-lite"/>
    </source>
</evidence>
<accession>A0A8H3R239</accession>
<reference evidence="2" key="1">
    <citation type="submission" date="2019-10" db="EMBL/GenBank/DDBJ databases">
        <title>Conservation and host-specific expression of non-tandemly repeated heterogenous ribosome RNA gene in arbuscular mycorrhizal fungi.</title>
        <authorList>
            <person name="Maeda T."/>
            <person name="Kobayashi Y."/>
            <person name="Nakagawa T."/>
            <person name="Ezawa T."/>
            <person name="Yamaguchi K."/>
            <person name="Bino T."/>
            <person name="Nishimoto Y."/>
            <person name="Shigenobu S."/>
            <person name="Kawaguchi M."/>
        </authorList>
    </citation>
    <scope>NUCLEOTIDE SEQUENCE</scope>
    <source>
        <strain evidence="2">HR1</strain>
    </source>
</reference>
<comment type="caution">
    <text evidence="2">The sequence shown here is derived from an EMBL/GenBank/DDBJ whole genome shotgun (WGS) entry which is preliminary data.</text>
</comment>
<feature type="region of interest" description="Disordered" evidence="1">
    <location>
        <begin position="95"/>
        <end position="117"/>
    </location>
</feature>
<name>A0A8H3R239_9GLOM</name>
<sequence length="349" mass="40776">MSNVNKYFEIFPSEFWSLESFVSCMIFNDPDTDERKTNHAFYSILHEISQDQSYPVRPDEGEALIWHEIDIFTSTTSLELDTKNISKKLAKRKALGKVEEQNKGTNDPSPPPKKRKADVLQSPRLFSFEEALSFIPPIIKYLRDCCEVRNSTKVDFELTEEPQFKKYNYTNIEEDVRDAFYCNICLELNKLMKPTYEYTRRDTKAQGISDFNCHKIHKISKKHSTCIFPIEIKRKHILGIHDSSDEEILNNNNNNNNGSSISDLYYSDPYVKDAIKQIYHYMAVNERKYGALSTYNNNWFMYRPEDAPSTLYISETLSIELRFPTVLKTFAYLTLLADENSYSQNPLII</sequence>
<dbReference type="AlphaFoldDB" id="A0A8H3R239"/>
<dbReference type="OrthoDB" id="2156052at2759"/>
<protein>
    <submittedName>
        <fullName evidence="2">Kinase-like domain-containing protein</fullName>
    </submittedName>
</protein>
<evidence type="ECO:0000313" key="2">
    <source>
        <dbReference type="EMBL" id="GET01106.1"/>
    </source>
</evidence>